<keyword evidence="1" id="KW-0812">Transmembrane</keyword>
<evidence type="ECO:0000313" key="5">
    <source>
        <dbReference type="EMBL" id="VZR98665.1"/>
    </source>
</evidence>
<feature type="transmembrane region" description="Helical" evidence="1">
    <location>
        <begin position="73"/>
        <end position="95"/>
    </location>
</feature>
<feature type="transmembrane region" description="Helical" evidence="1">
    <location>
        <begin position="302"/>
        <end position="322"/>
    </location>
</feature>
<accession>A0A654IFE8</accession>
<dbReference type="CDD" id="cd01610">
    <property type="entry name" value="PAP2_like"/>
    <property type="match status" value="1"/>
</dbReference>
<dbReference type="Pfam" id="PF01569">
    <property type="entry name" value="PAP2"/>
    <property type="match status" value="1"/>
</dbReference>
<dbReference type="SUPFAM" id="SSF48317">
    <property type="entry name" value="Acid phosphatase/Vanadium-dependent haloperoxidase"/>
    <property type="match status" value="1"/>
</dbReference>
<evidence type="ECO:0000313" key="4">
    <source>
        <dbReference type="EMBL" id="VZR75865.1"/>
    </source>
</evidence>
<feature type="transmembrane region" description="Helical" evidence="1">
    <location>
        <begin position="166"/>
        <end position="186"/>
    </location>
</feature>
<organism evidence="4">
    <name type="scientific">Mycoplasma feriruminatoris</name>
    <dbReference type="NCBI Taxonomy" id="1179777"/>
    <lineage>
        <taxon>Bacteria</taxon>
        <taxon>Bacillati</taxon>
        <taxon>Mycoplasmatota</taxon>
        <taxon>Mollicutes</taxon>
        <taxon>Mycoplasmataceae</taxon>
        <taxon>Mycoplasma</taxon>
    </lineage>
</organism>
<dbReference type="EMBL" id="LR738858">
    <property type="protein sequence ID" value="VZK65721.1"/>
    <property type="molecule type" value="Genomic_DNA"/>
</dbReference>
<feature type="transmembrane region" description="Helical" evidence="1">
    <location>
        <begin position="116"/>
        <end position="135"/>
    </location>
</feature>
<keyword evidence="1" id="KW-1133">Transmembrane helix</keyword>
<feature type="transmembrane region" description="Helical" evidence="1">
    <location>
        <begin position="334"/>
        <end position="352"/>
    </location>
</feature>
<dbReference type="EMBL" id="LR739234">
    <property type="protein sequence ID" value="VZR98665.1"/>
    <property type="molecule type" value="Genomic_DNA"/>
</dbReference>
<dbReference type="Gene3D" id="1.20.144.10">
    <property type="entry name" value="Phosphatidic acid phosphatase type 2/haloperoxidase"/>
    <property type="match status" value="1"/>
</dbReference>
<protein>
    <recommendedName>
        <fullName evidence="2">Phosphatidic acid phosphatase type 2/haloperoxidase domain-containing protein</fullName>
    </recommendedName>
</protein>
<feature type="transmembrane region" description="Helical" evidence="1">
    <location>
        <begin position="198"/>
        <end position="219"/>
    </location>
</feature>
<dbReference type="AlphaFoldDB" id="A0A654IFE8"/>
<gene>
    <name evidence="3" type="ORF">MF5292_00900</name>
    <name evidence="5" type="ORF">MF5293_00896</name>
    <name evidence="4" type="ORF">MF5294_00899</name>
</gene>
<feature type="transmembrane region" description="Helical" evidence="1">
    <location>
        <begin position="25"/>
        <end position="45"/>
    </location>
</feature>
<keyword evidence="1" id="KW-0472">Membrane</keyword>
<dbReference type="EMBL" id="LR739233">
    <property type="protein sequence ID" value="VZR75865.1"/>
    <property type="molecule type" value="Genomic_DNA"/>
</dbReference>
<feature type="transmembrane region" description="Helical" evidence="1">
    <location>
        <begin position="358"/>
        <end position="380"/>
    </location>
</feature>
<proteinExistence type="predicted"/>
<dbReference type="InterPro" id="IPR000326">
    <property type="entry name" value="PAP2/HPO"/>
</dbReference>
<feature type="domain" description="Phosphatidic acid phosphatase type 2/haloperoxidase" evidence="2">
    <location>
        <begin position="292"/>
        <end position="374"/>
    </location>
</feature>
<evidence type="ECO:0000313" key="3">
    <source>
        <dbReference type="EMBL" id="VZK65721.1"/>
    </source>
</evidence>
<evidence type="ECO:0000256" key="1">
    <source>
        <dbReference type="SAM" id="Phobius"/>
    </source>
</evidence>
<evidence type="ECO:0000259" key="2">
    <source>
        <dbReference type="Pfam" id="PF01569"/>
    </source>
</evidence>
<sequence>MIKTISKKDTISTEFKLKQQRTFSFKLIFIVLAIIYVLAVISLIFSTPYKYDFKLSQFFEKGLKFEIVKYWSMWYQILGDTEIVVVYLSVFMVLVESFFAYKTKDNKINFWSKNKWILKSIYVLIIIIWLIQITLRCNSIINKDNGFGVTGDAVLLDSNIYRNSGMIIFSAIHTVLLITVFCWIHFKLARTKEFLTDKYWIDALKVLIIAIFSSITVILKGMTSRPFYYNVIYNDLLEQVRLNKHSDWVDHYLNQDVFKHGFLDIKTNKYIANSTTDWPWYVPNGFFNPSKYTNQFSSWQDWAFPSGHVCMSLALGNVLYLFITKNNKITYKKLIVLGIYLLHLFSMGFALVVNRGHWVSDIAFSYVYFIPIIVLVNMYAKRVILKIVELVNKKFSKKKGW</sequence>
<reference evidence="4" key="1">
    <citation type="submission" date="2019-11" db="EMBL/GenBank/DDBJ databases">
        <authorList>
            <person name="Falquet L."/>
            <person name="Falquet L."/>
        </authorList>
    </citation>
    <scope>NUCLEOTIDE SEQUENCE</scope>
    <source>
        <strain evidence="5">G1650</strain>
        <strain evidence="4">G1705</strain>
        <strain evidence="3">G5813/1+2</strain>
    </source>
</reference>
<name>A0A654IFE8_9MOLU</name>
<dbReference type="InterPro" id="IPR036938">
    <property type="entry name" value="PAP2/HPO_sf"/>
</dbReference>